<dbReference type="PANTHER" id="PTHR22916:SF51">
    <property type="entry name" value="GLYCOSYLTRANSFERASE EPSH-RELATED"/>
    <property type="match status" value="1"/>
</dbReference>
<dbReference type="PANTHER" id="PTHR22916">
    <property type="entry name" value="GLYCOSYLTRANSFERASE"/>
    <property type="match status" value="1"/>
</dbReference>
<keyword evidence="1" id="KW-0328">Glycosyltransferase</keyword>
<dbReference type="EMBL" id="WKOD01000021">
    <property type="protein sequence ID" value="MSA68913.1"/>
    <property type="molecule type" value="Genomic_DNA"/>
</dbReference>
<evidence type="ECO:0000256" key="2">
    <source>
        <dbReference type="ARBA" id="ARBA00022679"/>
    </source>
</evidence>
<reference evidence="4" key="1">
    <citation type="journal article" date="2019" name="Nat. Med.">
        <title>A library of human gut bacterial isolates paired with longitudinal multiomics data enables mechanistic microbiome research.</title>
        <authorList>
            <person name="Poyet M."/>
            <person name="Groussin M."/>
            <person name="Gibbons S.M."/>
            <person name="Avila-Pacheco J."/>
            <person name="Jiang X."/>
            <person name="Kearney S.M."/>
            <person name="Perrotta A.R."/>
            <person name="Berdy B."/>
            <person name="Zhao S."/>
            <person name="Lieberman T.D."/>
            <person name="Swanson P.K."/>
            <person name="Smith M."/>
            <person name="Roesemann S."/>
            <person name="Alexander J.E."/>
            <person name="Rich S.A."/>
            <person name="Livny J."/>
            <person name="Vlamakis H."/>
            <person name="Clish C."/>
            <person name="Bullock K."/>
            <person name="Deik A."/>
            <person name="Scott J."/>
            <person name="Pierce K.A."/>
            <person name="Xavier R.J."/>
            <person name="Alm E.J."/>
        </authorList>
    </citation>
    <scope>NUCLEOTIDE SEQUENCE</scope>
    <source>
        <strain evidence="4">BIOML-A18</strain>
    </source>
</reference>
<comment type="caution">
    <text evidence="4">The sequence shown here is derived from an EMBL/GenBank/DDBJ whole genome shotgun (WGS) entry which is preliminary data.</text>
</comment>
<feature type="domain" description="Glycosyltransferase 2-like" evidence="3">
    <location>
        <begin position="5"/>
        <end position="160"/>
    </location>
</feature>
<evidence type="ECO:0000259" key="3">
    <source>
        <dbReference type="Pfam" id="PF00535"/>
    </source>
</evidence>
<accession>A0A6A8HVS0</accession>
<sequence length="305" mass="35753">MNLVSIIIPAYNAGDYLKKCVYSILHQTYTDYEIIIIDDGSTDNTYQICEELASKDYRVKIHHQENRGVSIARNDGINYAIGKYIIFVDSDDMLSPQYLEILVRFAEKADLGIIGYTSQIENLETDTNVRHVYENPKNIIDGILCGVKYDGYLWNKIFQRSIIVENNLKFKENVTVWEDLLFVLEYLSCSSSVIVSESRLYYYRYRENSAVHVLDLDKYKSKYEVISEIKEKEFTQEVKSKSRVLCMYYEVTFSYLNQLVVRAQQLSEVDKILNSIDILEMLSCRKIVFVLKMIYLRLKSVNQHR</sequence>
<dbReference type="RefSeq" id="WP_154236818.1">
    <property type="nucleotide sequence ID" value="NZ_WKNS01000009.1"/>
</dbReference>
<dbReference type="InterPro" id="IPR029044">
    <property type="entry name" value="Nucleotide-diphossugar_trans"/>
</dbReference>
<dbReference type="CDD" id="cd00761">
    <property type="entry name" value="Glyco_tranf_GTA_type"/>
    <property type="match status" value="1"/>
</dbReference>
<dbReference type="Gene3D" id="3.90.550.10">
    <property type="entry name" value="Spore Coat Polysaccharide Biosynthesis Protein SpsA, Chain A"/>
    <property type="match status" value="1"/>
</dbReference>
<evidence type="ECO:0000313" key="4">
    <source>
        <dbReference type="EMBL" id="MSA68913.1"/>
    </source>
</evidence>
<keyword evidence="2 4" id="KW-0808">Transferase</keyword>
<dbReference type="Pfam" id="PF00535">
    <property type="entry name" value="Glycos_transf_2"/>
    <property type="match status" value="1"/>
</dbReference>
<organism evidence="4">
    <name type="scientific">Ligilactobacillus ruminis</name>
    <dbReference type="NCBI Taxonomy" id="1623"/>
    <lineage>
        <taxon>Bacteria</taxon>
        <taxon>Bacillati</taxon>
        <taxon>Bacillota</taxon>
        <taxon>Bacilli</taxon>
        <taxon>Lactobacillales</taxon>
        <taxon>Lactobacillaceae</taxon>
        <taxon>Ligilactobacillus</taxon>
    </lineage>
</organism>
<gene>
    <name evidence="4" type="ORF">GKC89_07430</name>
</gene>
<proteinExistence type="predicted"/>
<protein>
    <submittedName>
        <fullName evidence="4">Glycosyltransferase</fullName>
    </submittedName>
</protein>
<dbReference type="InterPro" id="IPR001173">
    <property type="entry name" value="Glyco_trans_2-like"/>
</dbReference>
<dbReference type="GO" id="GO:0016757">
    <property type="term" value="F:glycosyltransferase activity"/>
    <property type="evidence" value="ECO:0007669"/>
    <property type="project" value="UniProtKB-KW"/>
</dbReference>
<dbReference type="AlphaFoldDB" id="A0A6A8HVS0"/>
<name>A0A6A8HVS0_9LACO</name>
<evidence type="ECO:0000256" key="1">
    <source>
        <dbReference type="ARBA" id="ARBA00022676"/>
    </source>
</evidence>
<dbReference type="SUPFAM" id="SSF53448">
    <property type="entry name" value="Nucleotide-diphospho-sugar transferases"/>
    <property type="match status" value="1"/>
</dbReference>